<dbReference type="RefSeq" id="WP_155173523.1">
    <property type="nucleotide sequence ID" value="NZ_BAAAFL010000003.1"/>
</dbReference>
<name>A0ABW9RT87_9BACT</name>
<evidence type="ECO:0000259" key="1">
    <source>
        <dbReference type="Pfam" id="PF13360"/>
    </source>
</evidence>
<dbReference type="InterPro" id="IPR015943">
    <property type="entry name" value="WD40/YVTN_repeat-like_dom_sf"/>
</dbReference>
<dbReference type="EMBL" id="SMLW01000584">
    <property type="protein sequence ID" value="MTI26509.1"/>
    <property type="molecule type" value="Genomic_DNA"/>
</dbReference>
<comment type="caution">
    <text evidence="2">The sequence shown here is derived from an EMBL/GenBank/DDBJ whole genome shotgun (WGS) entry which is preliminary data.</text>
</comment>
<dbReference type="SMART" id="SM00564">
    <property type="entry name" value="PQQ"/>
    <property type="match status" value="7"/>
</dbReference>
<dbReference type="InterPro" id="IPR011047">
    <property type="entry name" value="Quinoprotein_ADH-like_sf"/>
</dbReference>
<organism evidence="2 3">
    <name type="scientific">Fulvivirga kasyanovii</name>
    <dbReference type="NCBI Taxonomy" id="396812"/>
    <lineage>
        <taxon>Bacteria</taxon>
        <taxon>Pseudomonadati</taxon>
        <taxon>Bacteroidota</taxon>
        <taxon>Cytophagia</taxon>
        <taxon>Cytophagales</taxon>
        <taxon>Fulvivirgaceae</taxon>
        <taxon>Fulvivirga</taxon>
    </lineage>
</organism>
<dbReference type="InterPro" id="IPR018391">
    <property type="entry name" value="PQQ_b-propeller_rpt"/>
</dbReference>
<evidence type="ECO:0000313" key="2">
    <source>
        <dbReference type="EMBL" id="MTI26509.1"/>
    </source>
</evidence>
<reference evidence="2 3" key="1">
    <citation type="submission" date="2019-02" db="EMBL/GenBank/DDBJ databases">
        <authorList>
            <person name="Goldberg S.R."/>
            <person name="Haltli B.A."/>
            <person name="Correa H."/>
            <person name="Russell K.G."/>
        </authorList>
    </citation>
    <scope>NUCLEOTIDE SEQUENCE [LARGE SCALE GENOMIC DNA]</scope>
    <source>
        <strain evidence="2 3">JCM 16186</strain>
    </source>
</reference>
<dbReference type="PANTHER" id="PTHR34512:SF30">
    <property type="entry name" value="OUTER MEMBRANE PROTEIN ASSEMBLY FACTOR BAMB"/>
    <property type="match status" value="1"/>
</dbReference>
<dbReference type="Pfam" id="PF13360">
    <property type="entry name" value="PQQ_2"/>
    <property type="match status" value="2"/>
</dbReference>
<feature type="domain" description="Pyrrolo-quinoline quinone repeat" evidence="1">
    <location>
        <begin position="51"/>
        <end position="181"/>
    </location>
</feature>
<dbReference type="Proteomes" id="UP000798808">
    <property type="component" value="Unassembled WGS sequence"/>
</dbReference>
<keyword evidence="3" id="KW-1185">Reference proteome</keyword>
<dbReference type="InterPro" id="IPR002372">
    <property type="entry name" value="PQQ_rpt_dom"/>
</dbReference>
<dbReference type="Gene3D" id="2.130.10.10">
    <property type="entry name" value="YVTN repeat-like/Quinoprotein amine dehydrogenase"/>
    <property type="match status" value="2"/>
</dbReference>
<dbReference type="PROSITE" id="PS51257">
    <property type="entry name" value="PROKAR_LIPOPROTEIN"/>
    <property type="match status" value="1"/>
</dbReference>
<proteinExistence type="predicted"/>
<protein>
    <recommendedName>
        <fullName evidence="1">Pyrrolo-quinoline quinone repeat domain-containing protein</fullName>
    </recommendedName>
</protein>
<dbReference type="PANTHER" id="PTHR34512">
    <property type="entry name" value="CELL SURFACE PROTEIN"/>
    <property type="match status" value="1"/>
</dbReference>
<sequence>MMHRLFRLLSVVCSLVWFTSCNNDDEGLGVDKGGLEADHSLNQMVYTSMQEHIYALDPATGESRLLASLAENNYVENVLEYHNGILYAVSESNGLYAFEAQSGQLLWKKGLPDFNKSSIHKTHPVFYDNKIFVAGLRGIMMALDATTGNTIWQFDFKVESDYYKNMYGKPALYGDYLLYGTLSGLEDNYLVCLNNQTGKLQWVVPLEGEGVKGQTVVVSDDIVYVPGENFEARSLEDGELIWSFPTWKHEGTSKPVVAGDKILFNGAIEDSPFYAKLYCLDKRSGELIWEVETGYNDAVDVSPNVAGNFVFGFYQEADENSQLRGRPFAVSLETGEQIWKNENITIRALMTYANGRLIFPGFNNIDNSTGGSILCLDAATGEIIWQNEEPYYPFARIAPIVVAQNGVFKP</sequence>
<gene>
    <name evidence="2" type="ORF">E1163_16240</name>
</gene>
<evidence type="ECO:0000313" key="3">
    <source>
        <dbReference type="Proteomes" id="UP000798808"/>
    </source>
</evidence>
<feature type="domain" description="Pyrrolo-quinoline quinone repeat" evidence="1">
    <location>
        <begin position="187"/>
        <end position="341"/>
    </location>
</feature>
<dbReference type="SUPFAM" id="SSF50998">
    <property type="entry name" value="Quinoprotein alcohol dehydrogenase-like"/>
    <property type="match status" value="2"/>
</dbReference>
<accession>A0ABW9RT87</accession>